<dbReference type="Gene3D" id="2.40.50.140">
    <property type="entry name" value="Nucleic acid-binding proteins"/>
    <property type="match status" value="1"/>
</dbReference>
<keyword evidence="3 15" id="KW-0963">Cytoplasm</keyword>
<dbReference type="Pfam" id="PF12111">
    <property type="entry name" value="PNPase_C"/>
    <property type="match status" value="1"/>
</dbReference>
<feature type="region of interest" description="Disordered" evidence="16">
    <location>
        <begin position="591"/>
        <end position="876"/>
    </location>
</feature>
<feature type="domain" description="S1 motif" evidence="17">
    <location>
        <begin position="39"/>
        <end position="119"/>
    </location>
</feature>
<feature type="compositionally biased region" description="Basic and acidic residues" evidence="16">
    <location>
        <begin position="620"/>
        <end position="679"/>
    </location>
</feature>
<keyword evidence="9 15" id="KW-0699">rRNA-binding</keyword>
<evidence type="ECO:0000256" key="12">
    <source>
        <dbReference type="ARBA" id="ARBA00022842"/>
    </source>
</evidence>
<feature type="binding site" evidence="15">
    <location>
        <position position="404"/>
    </location>
    <ligand>
        <name>Zn(2+)</name>
        <dbReference type="ChEBI" id="CHEBI:29105"/>
        <note>ligand shared between dimeric partners</note>
    </ligand>
</feature>
<comment type="similarity">
    <text evidence="15">Belongs to the RNase E/G family. RNase E subfamily.</text>
</comment>
<keyword evidence="8 15" id="KW-0479">Metal-binding</keyword>
<dbReference type="Gene3D" id="3.40.1260.20">
    <property type="entry name" value="Ribonuclease E, catalytic domain"/>
    <property type="match status" value="1"/>
</dbReference>
<keyword evidence="15" id="KW-0820">tRNA-binding</keyword>
<feature type="binding site" evidence="15">
    <location>
        <position position="346"/>
    </location>
    <ligand>
        <name>Mg(2+)</name>
        <dbReference type="ChEBI" id="CHEBI:18420"/>
        <note>catalytic</note>
    </ligand>
</feature>
<dbReference type="SMART" id="SM00316">
    <property type="entry name" value="S1"/>
    <property type="match status" value="1"/>
</dbReference>
<dbReference type="InterPro" id="IPR019307">
    <property type="entry name" value="RNA-bd_AU-1/RNase_E/G"/>
</dbReference>
<evidence type="ECO:0000256" key="1">
    <source>
        <dbReference type="ARBA" id="ARBA00005663"/>
    </source>
</evidence>
<evidence type="ECO:0000256" key="13">
    <source>
        <dbReference type="ARBA" id="ARBA00022884"/>
    </source>
</evidence>
<evidence type="ECO:0000313" key="18">
    <source>
        <dbReference type="EMBL" id="QQU53537.1"/>
    </source>
</evidence>
<comment type="catalytic activity">
    <reaction evidence="15">
        <text>Endonucleolytic cleavage of single-stranded RNA in A- and U-rich regions.</text>
        <dbReference type="EC" id="3.1.26.12"/>
    </reaction>
</comment>
<dbReference type="InterPro" id="IPR021968">
    <property type="entry name" value="PNPase_C"/>
</dbReference>
<dbReference type="Pfam" id="PF20833">
    <property type="entry name" value="RNase_E_G_Thio"/>
    <property type="match status" value="1"/>
</dbReference>
<dbReference type="SUPFAM" id="SSF50249">
    <property type="entry name" value="Nucleic acid-binding proteins"/>
    <property type="match status" value="1"/>
</dbReference>
<feature type="region of interest" description="Required for zinc-mediated homotetramerization and catalytic activity" evidence="15">
    <location>
        <begin position="404"/>
        <end position="407"/>
    </location>
</feature>
<evidence type="ECO:0000256" key="6">
    <source>
        <dbReference type="ARBA" id="ARBA00022694"/>
    </source>
</evidence>
<evidence type="ECO:0000256" key="16">
    <source>
        <dbReference type="SAM" id="MobiDB-lite"/>
    </source>
</evidence>
<dbReference type="InterPro" id="IPR028878">
    <property type="entry name" value="RNase_E"/>
</dbReference>
<feature type="binding site" evidence="15">
    <location>
        <position position="407"/>
    </location>
    <ligand>
        <name>Zn(2+)</name>
        <dbReference type="ChEBI" id="CHEBI:29105"/>
        <note>ligand shared between dimeric partners</note>
    </ligand>
</feature>
<dbReference type="EC" id="3.1.26.12" evidence="15"/>
<keyword evidence="10 15" id="KW-0255">Endonuclease</keyword>
<dbReference type="InterPro" id="IPR003029">
    <property type="entry name" value="S1_domain"/>
</dbReference>
<dbReference type="NCBIfam" id="NF008074">
    <property type="entry name" value="PRK10811.1"/>
    <property type="match status" value="1"/>
</dbReference>
<feature type="compositionally biased region" description="Basic and acidic residues" evidence="16">
    <location>
        <begin position="700"/>
        <end position="730"/>
    </location>
</feature>
<comment type="function">
    <text evidence="15">Endoribonuclease that plays a central role in RNA processing and decay. Required for the maturation of 5S and 16S rRNAs and the majority of tRNAs. Also involved in the degradation of most mRNAs.</text>
</comment>
<keyword evidence="12 15" id="KW-0460">Magnesium</keyword>
<keyword evidence="15" id="KW-0862">Zinc</keyword>
<dbReference type="CDD" id="cd04453">
    <property type="entry name" value="S1_RNase_E"/>
    <property type="match status" value="1"/>
</dbReference>
<dbReference type="RefSeq" id="WP_201895395.1">
    <property type="nucleotide sequence ID" value="NZ_CP068148.1"/>
</dbReference>
<dbReference type="InterPro" id="IPR048583">
    <property type="entry name" value="RNase_E_G_thioredoxin-like"/>
</dbReference>
<dbReference type="Pfam" id="PF00575">
    <property type="entry name" value="S1"/>
    <property type="match status" value="1"/>
</dbReference>
<comment type="similarity">
    <text evidence="1">Belongs to the RNase E/G family. RNase G subfamily.</text>
</comment>
<evidence type="ECO:0000256" key="9">
    <source>
        <dbReference type="ARBA" id="ARBA00022730"/>
    </source>
</evidence>
<feature type="region of interest" description="Disordered" evidence="16">
    <location>
        <begin position="1094"/>
        <end position="1144"/>
    </location>
</feature>
<keyword evidence="19" id="KW-1185">Reference proteome</keyword>
<dbReference type="PROSITE" id="PS50126">
    <property type="entry name" value="S1"/>
    <property type="match status" value="1"/>
</dbReference>
<keyword evidence="7 15" id="KW-0540">Nuclease</keyword>
<keyword evidence="4 15" id="KW-0997">Cell inner membrane</keyword>
<keyword evidence="2 15" id="KW-1003">Cell membrane</keyword>
<dbReference type="Pfam" id="PF10150">
    <property type="entry name" value="RNase_E_G"/>
    <property type="match status" value="1"/>
</dbReference>
<proteinExistence type="inferred from homology"/>
<evidence type="ECO:0000256" key="3">
    <source>
        <dbReference type="ARBA" id="ARBA00022490"/>
    </source>
</evidence>
<dbReference type="Proteomes" id="UP000595237">
    <property type="component" value="Chromosome"/>
</dbReference>
<sequence>MKRMLINATQQEELRVALVDGQRLYDLDIESPGHEQKKANIYKGKITRIEPSLEAAFVDYGAERHGFLPLKEIAREYFPSNYSSHGRPNIKDVLREGQEVIVQVDKEERGNKGAALTTFISLAGSYLVLMPNNPRAGGISRRIEGDDRTELKEALSSLQLPDGMGLIVRTAGVGKSADALQWDLSFRLKHWEAIKKAAEGRAAPFLIHQESNVIVRAFRDYLRPDIGEILIDNPKVLDLAKEHIAALGRPDFSSKIKLYSGEIPLFSHYQIESQIESAFQREVRLPSGGSIVIDSTEALTAIDINSARATRGGDIEETAFNTNLEAADEIARQLRLRDLGGLIVIDFIDMTPVRHQREVENRLRDAVRQDRARIQIGRISRFGLLEMSRQRLSPSLGESSHHVCPRCNGTGTIRDNESLALSILRLIEEEALKENTKEVHAIVPVQVASYLLNEKRESVSAIEKRQGGVKAIIVPNDQMQTPHYSVLRVRKGEETPTLSYLLPKLHEEEMAQPLEDAPMERKRPEQPALASFSLAADAPPPAEEAVATQPAVAATATKQAAPAAAKPGLLGRLFGGLKALFAGEEQPVVEAKPVVEAPKTESNGENRRQDRRGQRRQGTGRKDRGERGERSDRPERGERKERGEGRDNRDRDNREPRENREPRDNREGRETREVRDEQRRNRRNAQQTTATVTDEPQSEEAAKAQREEQQQRREQRAERQRRRQEEKRQAQQEVAALESTEAATATTASDDDHEERQMQNMQRRQRRPLSQKVRVLSAEEELHRAAEELLAPKTPVAKAQDAKPAQAEDSVKLLPETVEAQAEDDAQGDNRANGENGMPRRSRRSPRHLRVSGQRRRRYRDERYPTQSPMPLAGAFASPEMASGKVWVSYPVTQATQVVDEAEVQAEASQIAADNVMAPEAVSVAAPVVAAVAEQEIAPVNQQEAVADTVETVVEEAQPVVETAEPIIAAQAEDTPVAVETPAVEETAVVEAAAAVEKAPAVEAAPAVETAPEVEETPVAEATPVLVVEETATVAEVVTEPAAEPAAPVVETAPVQETVAPAVVEKQAPAVQQQPAPVQAGTLYKHIATAPMTKAPAPDYVPEQQQHSDWQRPSFAFEGKGSAGGHAAVNQATAPATKPQPVNE</sequence>
<keyword evidence="5 15" id="KW-0698">rRNA processing</keyword>
<comment type="cofactor">
    <cofactor evidence="15">
        <name>Zn(2+)</name>
        <dbReference type="ChEBI" id="CHEBI:29105"/>
    </cofactor>
    <text evidence="15">Binds 2 Zn(2+) ions per homotetramer.</text>
</comment>
<evidence type="ECO:0000256" key="14">
    <source>
        <dbReference type="ARBA" id="ARBA00023136"/>
    </source>
</evidence>
<evidence type="ECO:0000256" key="7">
    <source>
        <dbReference type="ARBA" id="ARBA00022722"/>
    </source>
</evidence>
<reference evidence="18 19" key="1">
    <citation type="submission" date="2021-01" db="EMBL/GenBank/DDBJ databases">
        <title>FDA dAtabase for Regulatory Grade micrObial Sequences (FDA-ARGOS): Supporting development and validation of Infectious Disease Dx tests.</title>
        <authorList>
            <person name="Blissenbach B."/>
            <person name="Krut O."/>
            <person name="Tallon L."/>
            <person name="Sadzewicz L."/>
            <person name="Zhao X."/>
            <person name="Boylan J."/>
            <person name="Ott S."/>
            <person name="Bowen H."/>
            <person name="Vavikolanu K."/>
            <person name="Mehta A."/>
            <person name="Aluvathingal J."/>
            <person name="Nadendla S."/>
            <person name="Yan Y."/>
            <person name="Sichtig H."/>
        </authorList>
    </citation>
    <scope>NUCLEOTIDE SEQUENCE [LARGE SCALE GENOMIC DNA]</scope>
    <source>
        <strain evidence="18 19">FDAARGOS_1081</strain>
    </source>
</reference>
<evidence type="ECO:0000256" key="2">
    <source>
        <dbReference type="ARBA" id="ARBA00022475"/>
    </source>
</evidence>
<comment type="subcellular location">
    <subcellularLocation>
        <location evidence="15">Cytoplasm</location>
    </subcellularLocation>
    <subcellularLocation>
        <location evidence="15">Cell inner membrane</location>
        <topology evidence="15">Peripheral membrane protein</topology>
        <orientation evidence="15">Cytoplasmic side</orientation>
    </subcellularLocation>
</comment>
<evidence type="ECO:0000313" key="19">
    <source>
        <dbReference type="Proteomes" id="UP000595237"/>
    </source>
</evidence>
<gene>
    <name evidence="15 18" type="primary">rne</name>
    <name evidence="18" type="ORF">I6I38_14410</name>
</gene>
<dbReference type="GO" id="GO:0008995">
    <property type="term" value="F:ribonuclease E activity"/>
    <property type="evidence" value="ECO:0007669"/>
    <property type="project" value="UniProtKB-EC"/>
</dbReference>
<evidence type="ECO:0000256" key="8">
    <source>
        <dbReference type="ARBA" id="ARBA00022723"/>
    </source>
</evidence>
<dbReference type="HAMAP" id="MF_00970">
    <property type="entry name" value="RNase_E"/>
    <property type="match status" value="1"/>
</dbReference>
<dbReference type="NCBIfam" id="TIGR00757">
    <property type="entry name" value="RNaseEG"/>
    <property type="match status" value="1"/>
</dbReference>
<dbReference type="PANTHER" id="PTHR30001:SF1">
    <property type="entry name" value="RIBONUCLEASE E_G-LIKE PROTEIN, CHLOROPLASTIC"/>
    <property type="match status" value="1"/>
</dbReference>
<feature type="compositionally biased region" description="Polar residues" evidence="16">
    <location>
        <begin position="1130"/>
        <end position="1144"/>
    </location>
</feature>
<accession>A0ABX7CY47</accession>
<organism evidence="18 19">
    <name type="scientific">Serratia liquefaciens</name>
    <dbReference type="NCBI Taxonomy" id="614"/>
    <lineage>
        <taxon>Bacteria</taxon>
        <taxon>Pseudomonadati</taxon>
        <taxon>Pseudomonadota</taxon>
        <taxon>Gammaproteobacteria</taxon>
        <taxon>Enterobacterales</taxon>
        <taxon>Yersiniaceae</taxon>
        <taxon>Serratia</taxon>
    </lineage>
</organism>
<evidence type="ECO:0000256" key="11">
    <source>
        <dbReference type="ARBA" id="ARBA00022801"/>
    </source>
</evidence>
<keyword evidence="13 15" id="KW-0694">RNA-binding</keyword>
<comment type="cofactor">
    <cofactor evidence="15">
        <name>Mg(2+)</name>
        <dbReference type="ChEBI" id="CHEBI:18420"/>
    </cofactor>
    <text evidence="15">Binds 1 Mg(2+) ion per subunit.</text>
</comment>
<comment type="subunit">
    <text evidence="15">Component of the RNA degradosome, which is a multiprotein complex involved in RNA processing and mRNA degradation. Within the RNA degradosome, RNase E assembles into a homotetramer formed by a dimer of dimers.</text>
</comment>
<evidence type="ECO:0000256" key="4">
    <source>
        <dbReference type="ARBA" id="ARBA00022519"/>
    </source>
</evidence>
<dbReference type="InterPro" id="IPR012340">
    <property type="entry name" value="NA-bd_OB-fold"/>
</dbReference>
<evidence type="ECO:0000256" key="5">
    <source>
        <dbReference type="ARBA" id="ARBA00022552"/>
    </source>
</evidence>
<protein>
    <recommendedName>
        <fullName evidence="15">Ribonuclease E</fullName>
        <shortName evidence="15">RNase E</shortName>
        <ecNumber evidence="15">3.1.26.12</ecNumber>
    </recommendedName>
</protein>
<evidence type="ECO:0000259" key="17">
    <source>
        <dbReference type="PROSITE" id="PS50126"/>
    </source>
</evidence>
<feature type="compositionally biased region" description="Low complexity" evidence="16">
    <location>
        <begin position="731"/>
        <end position="748"/>
    </location>
</feature>
<dbReference type="InterPro" id="IPR004659">
    <property type="entry name" value="RNase_E/G"/>
</dbReference>
<dbReference type="PANTHER" id="PTHR30001">
    <property type="entry name" value="RIBONUCLEASE"/>
    <property type="match status" value="1"/>
</dbReference>
<name>A0ABX7CY47_SERLI</name>
<evidence type="ECO:0000256" key="15">
    <source>
        <dbReference type="HAMAP-Rule" id="MF_00970"/>
    </source>
</evidence>
<feature type="compositionally biased region" description="Basic residues" evidence="16">
    <location>
        <begin position="840"/>
        <end position="858"/>
    </location>
</feature>
<evidence type="ECO:0000256" key="10">
    <source>
        <dbReference type="ARBA" id="ARBA00022759"/>
    </source>
</evidence>
<keyword evidence="6 15" id="KW-0819">tRNA processing</keyword>
<keyword evidence="14 15" id="KW-0472">Membrane</keyword>
<keyword evidence="11 15" id="KW-0378">Hydrolase</keyword>
<feature type="binding site" evidence="15">
    <location>
        <position position="303"/>
    </location>
    <ligand>
        <name>Mg(2+)</name>
        <dbReference type="ChEBI" id="CHEBI:18420"/>
        <note>catalytic</note>
    </ligand>
</feature>
<dbReference type="EMBL" id="CP068148">
    <property type="protein sequence ID" value="QQU53537.1"/>
    <property type="molecule type" value="Genomic_DNA"/>
</dbReference>
<feature type="compositionally biased region" description="Basic and acidic residues" evidence="16">
    <location>
        <begin position="598"/>
        <end position="612"/>
    </location>
</feature>